<evidence type="ECO:0008006" key="4">
    <source>
        <dbReference type="Google" id="ProtNLM"/>
    </source>
</evidence>
<protein>
    <recommendedName>
        <fullName evidence="4">Sensory transduction regulator</fullName>
    </recommendedName>
</protein>
<dbReference type="EMBL" id="BAABRP010000001">
    <property type="protein sequence ID" value="GAA5511369.1"/>
    <property type="molecule type" value="Genomic_DNA"/>
</dbReference>
<gene>
    <name evidence="2" type="ORF">Dcar01_00076</name>
</gene>
<evidence type="ECO:0000256" key="1">
    <source>
        <dbReference type="SAM" id="MobiDB-lite"/>
    </source>
</evidence>
<organism evidence="2 3">
    <name type="scientific">Deinococcus carri</name>
    <dbReference type="NCBI Taxonomy" id="1211323"/>
    <lineage>
        <taxon>Bacteria</taxon>
        <taxon>Thermotogati</taxon>
        <taxon>Deinococcota</taxon>
        <taxon>Deinococci</taxon>
        <taxon>Deinococcales</taxon>
        <taxon>Deinococcaceae</taxon>
        <taxon>Deinococcus</taxon>
    </lineage>
</organism>
<name>A0ABP9W1Y1_9DEIO</name>
<comment type="caution">
    <text evidence="2">The sequence shown here is derived from an EMBL/GenBank/DDBJ whole genome shotgun (WGS) entry which is preliminary data.</text>
</comment>
<feature type="region of interest" description="Disordered" evidence="1">
    <location>
        <begin position="151"/>
        <end position="172"/>
    </location>
</feature>
<keyword evidence="3" id="KW-1185">Reference proteome</keyword>
<reference evidence="2 3" key="1">
    <citation type="submission" date="2024-02" db="EMBL/GenBank/DDBJ databases">
        <title>Deinococcus carri NBRC 110142.</title>
        <authorList>
            <person name="Ichikawa N."/>
            <person name="Katano-Makiyama Y."/>
            <person name="Hidaka K."/>
        </authorList>
    </citation>
    <scope>NUCLEOTIDE SEQUENCE [LARGE SCALE GENOMIC DNA]</scope>
    <source>
        <strain evidence="2 3">NBRC 110142</strain>
    </source>
</reference>
<evidence type="ECO:0000313" key="3">
    <source>
        <dbReference type="Proteomes" id="UP001401887"/>
    </source>
</evidence>
<feature type="compositionally biased region" description="Acidic residues" evidence="1">
    <location>
        <begin position="152"/>
        <end position="163"/>
    </location>
</feature>
<accession>A0ABP9W1Y1</accession>
<evidence type="ECO:0000313" key="2">
    <source>
        <dbReference type="EMBL" id="GAA5511369.1"/>
    </source>
</evidence>
<proteinExistence type="predicted"/>
<dbReference type="Proteomes" id="UP001401887">
    <property type="component" value="Unassembled WGS sequence"/>
</dbReference>
<sequence length="172" mass="19042">MAKGTPIKLAQEASAKAARAKRQTGNPLKAALEAQGFTVEEAGELGLRFQYEGGTYYLPPSGADTEFFHLLFPNFWELESDEEFGRALVACDAVNREAKLVKLHTAEGDVWAGVEALHDSPEAFITHLPRYLSYVQEAVRVFRDAMLAQGEEQVEEQADDSQEAQEHAETAR</sequence>